<dbReference type="GO" id="GO:0003677">
    <property type="term" value="F:DNA binding"/>
    <property type="evidence" value="ECO:0007669"/>
    <property type="project" value="UniProtKB-KW"/>
</dbReference>
<dbReference type="AlphaFoldDB" id="A0A345UGS3"/>
<dbReference type="GO" id="GO:0005829">
    <property type="term" value="C:cytosol"/>
    <property type="evidence" value="ECO:0007669"/>
    <property type="project" value="TreeGrafter"/>
</dbReference>
<keyword evidence="4" id="KW-1185">Reference proteome</keyword>
<dbReference type="Proteomes" id="UP000254808">
    <property type="component" value="Chromosome"/>
</dbReference>
<dbReference type="SUPFAM" id="SSF47413">
    <property type="entry name" value="lambda repressor-like DNA-binding domains"/>
    <property type="match status" value="1"/>
</dbReference>
<dbReference type="GO" id="GO:0003700">
    <property type="term" value="F:DNA-binding transcription factor activity"/>
    <property type="evidence" value="ECO:0007669"/>
    <property type="project" value="TreeGrafter"/>
</dbReference>
<reference evidence="3 4" key="1">
    <citation type="submission" date="2018-03" db="EMBL/GenBank/DDBJ databases">
        <title>Phenotypic and genomic properties of Cyclonatronum proteinivorum gen. nov., sp. nov., a haloalkaliphilic bacteroidete from soda lakes possessing Na+-translocating rhodopsin.</title>
        <authorList>
            <person name="Toshchakov S.V."/>
            <person name="Korzhenkov A."/>
            <person name="Samarov N.I."/>
            <person name="Kublanov I.V."/>
            <person name="Muntyan M.S."/>
            <person name="Sorokin D.Y."/>
        </authorList>
    </citation>
    <scope>NUCLEOTIDE SEQUENCE [LARGE SCALE GENOMIC DNA]</scope>
    <source>
        <strain evidence="3 4">Omega</strain>
    </source>
</reference>
<dbReference type="InterPro" id="IPR001387">
    <property type="entry name" value="Cro/C1-type_HTH"/>
</dbReference>
<dbReference type="PANTHER" id="PTHR46797:SF1">
    <property type="entry name" value="METHYLPHOSPHONATE SYNTHASE"/>
    <property type="match status" value="1"/>
</dbReference>
<evidence type="ECO:0000313" key="3">
    <source>
        <dbReference type="EMBL" id="AXI99674.1"/>
    </source>
</evidence>
<gene>
    <name evidence="3" type="ORF">CYPRO_0387</name>
</gene>
<keyword evidence="1 3" id="KW-0238">DNA-binding</keyword>
<dbReference type="EMBL" id="CP027806">
    <property type="protein sequence ID" value="AXI99674.1"/>
    <property type="molecule type" value="Genomic_DNA"/>
</dbReference>
<evidence type="ECO:0000256" key="1">
    <source>
        <dbReference type="ARBA" id="ARBA00023125"/>
    </source>
</evidence>
<dbReference type="Pfam" id="PF01381">
    <property type="entry name" value="HTH_3"/>
    <property type="match status" value="1"/>
</dbReference>
<dbReference type="Gene3D" id="1.10.260.40">
    <property type="entry name" value="lambda repressor-like DNA-binding domains"/>
    <property type="match status" value="1"/>
</dbReference>
<accession>A0A345UGS3</accession>
<feature type="domain" description="HTH cro/C1-type" evidence="2">
    <location>
        <begin position="10"/>
        <end position="64"/>
    </location>
</feature>
<sequence length="73" mass="7912">MGFREVGDAIRRQRVLLGVTQPDLAEIAGVSVNTLCNIERGQANPTLKVLLQLAEVLGLELKLMIKSPGEVTK</sequence>
<name>A0A345UGS3_9BACT</name>
<evidence type="ECO:0000313" key="4">
    <source>
        <dbReference type="Proteomes" id="UP000254808"/>
    </source>
</evidence>
<dbReference type="KEGG" id="cprv:CYPRO_0387"/>
<evidence type="ECO:0000259" key="2">
    <source>
        <dbReference type="PROSITE" id="PS50943"/>
    </source>
</evidence>
<dbReference type="InterPro" id="IPR010982">
    <property type="entry name" value="Lambda_DNA-bd_dom_sf"/>
</dbReference>
<organism evidence="3 4">
    <name type="scientific">Cyclonatronum proteinivorum</name>
    <dbReference type="NCBI Taxonomy" id="1457365"/>
    <lineage>
        <taxon>Bacteria</taxon>
        <taxon>Pseudomonadati</taxon>
        <taxon>Balneolota</taxon>
        <taxon>Balneolia</taxon>
        <taxon>Balneolales</taxon>
        <taxon>Cyclonatronaceae</taxon>
        <taxon>Cyclonatronum</taxon>
    </lineage>
</organism>
<dbReference type="RefSeq" id="WP_114982994.1">
    <property type="nucleotide sequence ID" value="NZ_CP027806.1"/>
</dbReference>
<dbReference type="CDD" id="cd00093">
    <property type="entry name" value="HTH_XRE"/>
    <property type="match status" value="1"/>
</dbReference>
<proteinExistence type="predicted"/>
<dbReference type="InterPro" id="IPR050807">
    <property type="entry name" value="TransReg_Diox_bact_type"/>
</dbReference>
<dbReference type="SMART" id="SM00530">
    <property type="entry name" value="HTH_XRE"/>
    <property type="match status" value="1"/>
</dbReference>
<protein>
    <submittedName>
        <fullName evidence="3">DNA-binding transcriptional regulator, XRE-family HTH domain</fullName>
    </submittedName>
</protein>
<dbReference type="OrthoDB" id="1357763at2"/>
<dbReference type="PANTHER" id="PTHR46797">
    <property type="entry name" value="HTH-TYPE TRANSCRIPTIONAL REGULATOR"/>
    <property type="match status" value="1"/>
</dbReference>
<dbReference type="PROSITE" id="PS50943">
    <property type="entry name" value="HTH_CROC1"/>
    <property type="match status" value="1"/>
</dbReference>